<dbReference type="InterPro" id="IPR025680">
    <property type="entry name" value="DddI"/>
</dbReference>
<reference evidence="2" key="1">
    <citation type="submission" date="2016-10" db="EMBL/GenBank/DDBJ databases">
        <authorList>
            <person name="Varghese N."/>
            <person name="Submissions S."/>
        </authorList>
    </citation>
    <scope>NUCLEOTIDE SEQUENCE [LARGE SCALE GENOMIC DNA]</scope>
    <source>
        <strain evidence="2">CGMCC 4.3516</strain>
    </source>
</reference>
<keyword evidence="2" id="KW-1185">Reference proteome</keyword>
<dbReference type="AlphaFoldDB" id="A0A1G7A703"/>
<dbReference type="Pfam" id="PF14430">
    <property type="entry name" value="Imm1"/>
    <property type="match status" value="1"/>
</dbReference>
<proteinExistence type="predicted"/>
<evidence type="ECO:0000313" key="1">
    <source>
        <dbReference type="EMBL" id="SDE09825.1"/>
    </source>
</evidence>
<organism evidence="1 2">
    <name type="scientific">Glycomyces harbinensis</name>
    <dbReference type="NCBI Taxonomy" id="58114"/>
    <lineage>
        <taxon>Bacteria</taxon>
        <taxon>Bacillati</taxon>
        <taxon>Actinomycetota</taxon>
        <taxon>Actinomycetes</taxon>
        <taxon>Glycomycetales</taxon>
        <taxon>Glycomycetaceae</taxon>
        <taxon>Glycomyces</taxon>
    </lineage>
</organism>
<dbReference type="Proteomes" id="UP000198949">
    <property type="component" value="Unassembled WGS sequence"/>
</dbReference>
<gene>
    <name evidence="1" type="ORF">SAMN05216270_112153</name>
</gene>
<dbReference type="RefSeq" id="WP_177155013.1">
    <property type="nucleotide sequence ID" value="NZ_FNAD01000012.1"/>
</dbReference>
<dbReference type="STRING" id="58114.SAMN05216270_112153"/>
<protein>
    <submittedName>
        <fullName evidence="1">Immunity protein Imm1</fullName>
    </submittedName>
</protein>
<name>A0A1G7A703_9ACTN</name>
<dbReference type="EMBL" id="FNAD01000012">
    <property type="protein sequence ID" value="SDE09825.1"/>
    <property type="molecule type" value="Genomic_DNA"/>
</dbReference>
<sequence>MSAGPAGAHVSGHCAEFRLHTRDNGKQVLLASDPDGVAAAVATIVAADLAQVPTALVRDRPGYDPGGRPDHGLKIVIDRETEVGALSYYGPGGEDYGPGAWVTFSNDLLAPGIRLYRDMDTASVFPTDAHIALSTLARAVEDFRATGGLRPAICMWRPSTVW</sequence>
<evidence type="ECO:0000313" key="2">
    <source>
        <dbReference type="Proteomes" id="UP000198949"/>
    </source>
</evidence>
<accession>A0A1G7A703</accession>